<reference evidence="2 3" key="1">
    <citation type="submission" date="2019-08" db="EMBL/GenBank/DDBJ databases">
        <title>Complete genome sequence of Candidatus Uab amorphum.</title>
        <authorList>
            <person name="Shiratori T."/>
            <person name="Suzuki S."/>
            <person name="Kakizawa Y."/>
            <person name="Ishida K."/>
        </authorList>
    </citation>
    <scope>NUCLEOTIDE SEQUENCE [LARGE SCALE GENOMIC DNA]</scope>
    <source>
        <strain evidence="2 3">SRT547</strain>
    </source>
</reference>
<accession>A0A5S9IJK9</accession>
<name>A0A5S9IJK9_UABAM</name>
<evidence type="ECO:0000313" key="2">
    <source>
        <dbReference type="EMBL" id="BBM82720.1"/>
    </source>
</evidence>
<proteinExistence type="predicted"/>
<dbReference type="InterPro" id="IPR001608">
    <property type="entry name" value="Ala_racemase_N"/>
</dbReference>
<feature type="domain" description="Alanine racemase N-terminal" evidence="1">
    <location>
        <begin position="23"/>
        <end position="267"/>
    </location>
</feature>
<gene>
    <name evidence="2" type="ORF">UABAM_01063</name>
</gene>
<keyword evidence="3" id="KW-1185">Reference proteome</keyword>
<dbReference type="SUPFAM" id="SSF51419">
    <property type="entry name" value="PLP-binding barrel"/>
    <property type="match status" value="1"/>
</dbReference>
<sequence length="394" mass="43707">MVDKYDYYKNATCAIAMPFAALDMELFEENIEKVAKRACEKPIRIASKSIRSVELIKRILNSHSIFQGVMSYSADEAIYLHNSGIEDILVAYPIFDPRRIRSICQLTQTNITLMVDCIDHARQISQICCENNTTLPICVDVDMSSSFPGIHFGVRRSPLNTAQQVLQLVQEMDTLPGVSFAGVMGYEAQIAGLGDKSPFNNFIMNAVIRQLKKISIQQIQKRRQNVVETLQQNGFSCKIVNGGGTGSLETTSLEPCITEVTAGSAFFSPGLFDYYCNFQHNPALFYAIEVTRTPTANIFTCHGGGYVASGTGKDKIPQPYLPKKSKLLDTEGAGEVQTPVVYRGKKKIQLGDPIFMRHSKAGELCEHFNSIHLVKNGKVVDEVSTYRGEGKCFL</sequence>
<dbReference type="EMBL" id="AP019860">
    <property type="protein sequence ID" value="BBM82720.1"/>
    <property type="molecule type" value="Genomic_DNA"/>
</dbReference>
<dbReference type="Proteomes" id="UP000326354">
    <property type="component" value="Chromosome"/>
</dbReference>
<dbReference type="PANTHER" id="PTHR28004:SF2">
    <property type="entry name" value="D-SERINE DEHYDRATASE"/>
    <property type="match status" value="1"/>
</dbReference>
<dbReference type="InterPro" id="IPR029066">
    <property type="entry name" value="PLP-binding_barrel"/>
</dbReference>
<dbReference type="GO" id="GO:0036088">
    <property type="term" value="P:D-serine catabolic process"/>
    <property type="evidence" value="ECO:0007669"/>
    <property type="project" value="TreeGrafter"/>
</dbReference>
<dbReference type="RefSeq" id="WP_229759358.1">
    <property type="nucleotide sequence ID" value="NZ_AP019860.1"/>
</dbReference>
<dbReference type="GO" id="GO:0008721">
    <property type="term" value="F:D-serine ammonia-lyase activity"/>
    <property type="evidence" value="ECO:0007669"/>
    <property type="project" value="TreeGrafter"/>
</dbReference>
<evidence type="ECO:0000259" key="1">
    <source>
        <dbReference type="Pfam" id="PF01168"/>
    </source>
</evidence>
<dbReference type="Gene3D" id="3.20.20.10">
    <property type="entry name" value="Alanine racemase"/>
    <property type="match status" value="1"/>
</dbReference>
<evidence type="ECO:0000313" key="3">
    <source>
        <dbReference type="Proteomes" id="UP000326354"/>
    </source>
</evidence>
<dbReference type="KEGG" id="uam:UABAM_01063"/>
<protein>
    <submittedName>
        <fullName evidence="2">Amino acid aldolase</fullName>
    </submittedName>
</protein>
<dbReference type="PANTHER" id="PTHR28004">
    <property type="entry name" value="ZGC:162816-RELATED"/>
    <property type="match status" value="1"/>
</dbReference>
<organism evidence="2 3">
    <name type="scientific">Uabimicrobium amorphum</name>
    <dbReference type="NCBI Taxonomy" id="2596890"/>
    <lineage>
        <taxon>Bacteria</taxon>
        <taxon>Pseudomonadati</taxon>
        <taxon>Planctomycetota</taxon>
        <taxon>Candidatus Uabimicrobiia</taxon>
        <taxon>Candidatus Uabimicrobiales</taxon>
        <taxon>Candidatus Uabimicrobiaceae</taxon>
        <taxon>Candidatus Uabimicrobium</taxon>
    </lineage>
</organism>
<dbReference type="CDD" id="cd06813">
    <property type="entry name" value="PLPDE_III_DSD_D-TA_like_2"/>
    <property type="match status" value="1"/>
</dbReference>
<dbReference type="Pfam" id="PF01168">
    <property type="entry name" value="Ala_racemase_N"/>
    <property type="match status" value="1"/>
</dbReference>
<dbReference type="AlphaFoldDB" id="A0A5S9IJK9"/>
<dbReference type="InterPro" id="IPR051466">
    <property type="entry name" value="D-amino_acid_metab_enzyme"/>
</dbReference>